<dbReference type="GO" id="GO:0003700">
    <property type="term" value="F:DNA-binding transcription factor activity"/>
    <property type="evidence" value="ECO:0007669"/>
    <property type="project" value="InterPro"/>
</dbReference>
<dbReference type="Gene3D" id="1.10.10.10">
    <property type="entry name" value="Winged helix-like DNA-binding domain superfamily/Winged helix DNA-binding domain"/>
    <property type="match status" value="1"/>
</dbReference>
<dbReference type="EMBL" id="JADMCD010000012">
    <property type="protein sequence ID" value="MBF8642898.1"/>
    <property type="molecule type" value="Genomic_DNA"/>
</dbReference>
<dbReference type="PANTHER" id="PTHR30537:SF5">
    <property type="entry name" value="HTH-TYPE TRANSCRIPTIONAL ACTIVATOR TTDR-RELATED"/>
    <property type="match status" value="1"/>
</dbReference>
<keyword evidence="2" id="KW-0805">Transcription regulation</keyword>
<dbReference type="Proteomes" id="UP000250443">
    <property type="component" value="Unassembled WGS sequence"/>
</dbReference>
<sequence length="292" mass="31611">MDMKDVGVLAAIAAAGSLSGAARRLGMTPMSVSRRLAALERELRVRLIHRTTRSVSLTPEGEAFLPYAQTMLEAEEAARATLSPEASGARGVLKITAPAVFGRTVIAPLLPQLLAEHPALKVDLNLSDNIVDIVGSGIDVAIRIAPLRDSNLIARQLAVNPRVLCASPQYLRLNGTPVNSSELSRHACLLLNGLQHWPFMAGQQVRSIRVEGRLSSSSLEGIRTACLQGLGLAQLTYWDVHEALAAGSLIEVSLDDVQPQALSIWALLPTRRYIPLRVKVFLELLGNRLNRF</sequence>
<dbReference type="FunFam" id="1.10.10.10:FF:000001">
    <property type="entry name" value="LysR family transcriptional regulator"/>
    <property type="match status" value="1"/>
</dbReference>
<evidence type="ECO:0000313" key="6">
    <source>
        <dbReference type="EMBL" id="MBF8642898.1"/>
    </source>
</evidence>
<dbReference type="GO" id="GO:0043565">
    <property type="term" value="F:sequence-specific DNA binding"/>
    <property type="evidence" value="ECO:0007669"/>
    <property type="project" value="TreeGrafter"/>
</dbReference>
<dbReference type="PANTHER" id="PTHR30537">
    <property type="entry name" value="HTH-TYPE TRANSCRIPTIONAL REGULATOR"/>
    <property type="match status" value="1"/>
</dbReference>
<evidence type="ECO:0000313" key="7">
    <source>
        <dbReference type="EMBL" id="SPZ13431.1"/>
    </source>
</evidence>
<evidence type="ECO:0000256" key="4">
    <source>
        <dbReference type="ARBA" id="ARBA00023163"/>
    </source>
</evidence>
<dbReference type="InterPro" id="IPR000847">
    <property type="entry name" value="LysR_HTH_N"/>
</dbReference>
<protein>
    <submittedName>
        <fullName evidence="6">LysR family transcriptional regulator</fullName>
    </submittedName>
    <submittedName>
        <fullName evidence="7">Regulatory protein LysR</fullName>
    </submittedName>
</protein>
<dbReference type="PROSITE" id="PS50931">
    <property type="entry name" value="HTH_LYSR"/>
    <property type="match status" value="1"/>
</dbReference>
<dbReference type="EMBL" id="UAUF01000014">
    <property type="protein sequence ID" value="SPZ13431.1"/>
    <property type="molecule type" value="Genomic_DNA"/>
</dbReference>
<dbReference type="InterPro" id="IPR036390">
    <property type="entry name" value="WH_DNA-bd_sf"/>
</dbReference>
<dbReference type="Pfam" id="PF03466">
    <property type="entry name" value="LysR_substrate"/>
    <property type="match status" value="1"/>
</dbReference>
<dbReference type="GO" id="GO:0006351">
    <property type="term" value="P:DNA-templated transcription"/>
    <property type="evidence" value="ECO:0007669"/>
    <property type="project" value="TreeGrafter"/>
</dbReference>
<evidence type="ECO:0000313" key="9">
    <source>
        <dbReference type="Proteomes" id="UP000626180"/>
    </source>
</evidence>
<evidence type="ECO:0000259" key="5">
    <source>
        <dbReference type="PROSITE" id="PS50931"/>
    </source>
</evidence>
<evidence type="ECO:0000256" key="2">
    <source>
        <dbReference type="ARBA" id="ARBA00023015"/>
    </source>
</evidence>
<dbReference type="FunFam" id="3.40.190.290:FF:000001">
    <property type="entry name" value="Transcriptional regulator, LysR family"/>
    <property type="match status" value="1"/>
</dbReference>
<organism evidence="7 8">
    <name type="scientific">Pseudomonas luteola</name>
    <dbReference type="NCBI Taxonomy" id="47886"/>
    <lineage>
        <taxon>Bacteria</taxon>
        <taxon>Pseudomonadati</taxon>
        <taxon>Pseudomonadota</taxon>
        <taxon>Gammaproteobacteria</taxon>
        <taxon>Pseudomonadales</taxon>
        <taxon>Pseudomonadaceae</taxon>
        <taxon>Pseudomonas</taxon>
    </lineage>
</organism>
<keyword evidence="4" id="KW-0804">Transcription</keyword>
<dbReference type="InterPro" id="IPR005119">
    <property type="entry name" value="LysR_subst-bd"/>
</dbReference>
<keyword evidence="9" id="KW-1185">Reference proteome</keyword>
<dbReference type="InterPro" id="IPR058163">
    <property type="entry name" value="LysR-type_TF_proteobact-type"/>
</dbReference>
<dbReference type="Pfam" id="PF00126">
    <property type="entry name" value="HTH_1"/>
    <property type="match status" value="1"/>
</dbReference>
<comment type="similarity">
    <text evidence="1">Belongs to the LysR transcriptional regulatory family.</text>
</comment>
<evidence type="ECO:0000256" key="3">
    <source>
        <dbReference type="ARBA" id="ARBA00023125"/>
    </source>
</evidence>
<accession>A0A2X2D3C6</accession>
<evidence type="ECO:0000256" key="1">
    <source>
        <dbReference type="ARBA" id="ARBA00009437"/>
    </source>
</evidence>
<evidence type="ECO:0000313" key="8">
    <source>
        <dbReference type="Proteomes" id="UP000250443"/>
    </source>
</evidence>
<dbReference type="AlphaFoldDB" id="A0A2X2D3C6"/>
<dbReference type="Gene3D" id="3.40.190.290">
    <property type="match status" value="1"/>
</dbReference>
<reference evidence="6 9" key="2">
    <citation type="submission" date="2020-10" db="EMBL/GenBank/DDBJ databases">
        <title>Genome sequences of Pseudomonas isolates.</title>
        <authorList>
            <person name="Wessels L."/>
            <person name="Reich F."/>
            <person name="Hammerl J."/>
        </authorList>
    </citation>
    <scope>NUCLEOTIDE SEQUENCE [LARGE SCALE GENOMIC DNA]</scope>
    <source>
        <strain evidence="6 9">20-MO00624-0</strain>
    </source>
</reference>
<proteinExistence type="inferred from homology"/>
<reference evidence="7 8" key="1">
    <citation type="submission" date="2018-06" db="EMBL/GenBank/DDBJ databases">
        <authorList>
            <consortium name="Pathogen Informatics"/>
            <person name="Doyle S."/>
        </authorList>
    </citation>
    <scope>NUCLEOTIDE SEQUENCE [LARGE SCALE GENOMIC DNA]</scope>
    <source>
        <strain evidence="7 8">NCTC11842</strain>
    </source>
</reference>
<dbReference type="SUPFAM" id="SSF53850">
    <property type="entry name" value="Periplasmic binding protein-like II"/>
    <property type="match status" value="1"/>
</dbReference>
<dbReference type="SUPFAM" id="SSF46785">
    <property type="entry name" value="Winged helix' DNA-binding domain"/>
    <property type="match status" value="1"/>
</dbReference>
<dbReference type="InterPro" id="IPR036388">
    <property type="entry name" value="WH-like_DNA-bd_sf"/>
</dbReference>
<gene>
    <name evidence="7" type="primary">dmlR_10</name>
    <name evidence="6" type="ORF">IRZ65_19710</name>
    <name evidence="7" type="ORF">NCTC11842_05173</name>
</gene>
<dbReference type="CDD" id="cd08422">
    <property type="entry name" value="PBP2_CrgA_like"/>
    <property type="match status" value="1"/>
</dbReference>
<feature type="domain" description="HTH lysR-type" evidence="5">
    <location>
        <begin position="1"/>
        <end position="58"/>
    </location>
</feature>
<keyword evidence="3" id="KW-0238">DNA-binding</keyword>
<name>A0A2X2D3C6_PSELU</name>
<dbReference type="RefSeq" id="WP_010798661.1">
    <property type="nucleotide sequence ID" value="NZ_CP069263.1"/>
</dbReference>
<dbReference type="Proteomes" id="UP000626180">
    <property type="component" value="Unassembled WGS sequence"/>
</dbReference>